<dbReference type="EMBL" id="JACGWV010000001">
    <property type="protein sequence ID" value="MBA8808787.1"/>
    <property type="molecule type" value="Genomic_DNA"/>
</dbReference>
<evidence type="ECO:0000313" key="2">
    <source>
        <dbReference type="Proteomes" id="UP000540568"/>
    </source>
</evidence>
<sequence length="179" mass="20534">MTESELTPKRSDYLREALFSALEQRERVRGISRHEVWVLTGVVHILDDGYQITYIPLYYDGSTIESYWLKRGFIDIGSIHGRTLIVVAENVPKSQSVIRAWQIDHQREDKRPLRARGIPANSVRREVESFLRYRKDVAAHAVGPDDSLSPQQIPIRWSDFGARDSESFVIGEELTAPRG</sequence>
<dbReference type="RefSeq" id="WP_182617056.1">
    <property type="nucleotide sequence ID" value="NZ_BAAATF010000003.1"/>
</dbReference>
<reference evidence="1 2" key="1">
    <citation type="submission" date="2020-07" db="EMBL/GenBank/DDBJ databases">
        <title>Sequencing the genomes of 1000 actinobacteria strains.</title>
        <authorList>
            <person name="Klenk H.-P."/>
        </authorList>
    </citation>
    <scope>NUCLEOTIDE SEQUENCE [LARGE SCALE GENOMIC DNA]</scope>
    <source>
        <strain evidence="1 2">DSM 44121</strain>
    </source>
</reference>
<organism evidence="1 2">
    <name type="scientific">Promicromonospora sukumoe</name>
    <dbReference type="NCBI Taxonomy" id="88382"/>
    <lineage>
        <taxon>Bacteria</taxon>
        <taxon>Bacillati</taxon>
        <taxon>Actinomycetota</taxon>
        <taxon>Actinomycetes</taxon>
        <taxon>Micrococcales</taxon>
        <taxon>Promicromonosporaceae</taxon>
        <taxon>Promicromonospora</taxon>
    </lineage>
</organism>
<gene>
    <name evidence="1" type="ORF">FHX71_002729</name>
</gene>
<name>A0A7W3J9J3_9MICO</name>
<comment type="caution">
    <text evidence="1">The sequence shown here is derived from an EMBL/GenBank/DDBJ whole genome shotgun (WGS) entry which is preliminary data.</text>
</comment>
<dbReference type="AlphaFoldDB" id="A0A7W3J9J3"/>
<protein>
    <submittedName>
        <fullName evidence="1">Uncharacterized protein</fullName>
    </submittedName>
</protein>
<keyword evidence="2" id="KW-1185">Reference proteome</keyword>
<proteinExistence type="predicted"/>
<dbReference type="Proteomes" id="UP000540568">
    <property type="component" value="Unassembled WGS sequence"/>
</dbReference>
<evidence type="ECO:0000313" key="1">
    <source>
        <dbReference type="EMBL" id="MBA8808787.1"/>
    </source>
</evidence>
<accession>A0A7W3J9J3</accession>